<dbReference type="GO" id="GO:0071972">
    <property type="term" value="F:peptidoglycan L,D-transpeptidase activity"/>
    <property type="evidence" value="ECO:0007669"/>
    <property type="project" value="TreeGrafter"/>
</dbReference>
<dbReference type="AlphaFoldDB" id="A0A2Z3YX13"/>
<proteinExistence type="predicted"/>
<protein>
    <submittedName>
        <fullName evidence="4">Penicillin-binding protein 2B</fullName>
    </submittedName>
</protein>
<evidence type="ECO:0000256" key="1">
    <source>
        <dbReference type="SAM" id="SignalP"/>
    </source>
</evidence>
<evidence type="ECO:0000259" key="2">
    <source>
        <dbReference type="Pfam" id="PF00905"/>
    </source>
</evidence>
<dbReference type="Pfam" id="PF00905">
    <property type="entry name" value="Transpeptidase"/>
    <property type="match status" value="1"/>
</dbReference>
<dbReference type="PANTHER" id="PTHR30627">
    <property type="entry name" value="PEPTIDOGLYCAN D,D-TRANSPEPTIDASE"/>
    <property type="match status" value="1"/>
</dbReference>
<dbReference type="PROSITE" id="PS51257">
    <property type="entry name" value="PROKAR_LIPOPROTEIN"/>
    <property type="match status" value="1"/>
</dbReference>
<name>A0A2Z3YX13_9CORY</name>
<evidence type="ECO:0000259" key="3">
    <source>
        <dbReference type="Pfam" id="PF05223"/>
    </source>
</evidence>
<keyword evidence="5" id="KW-1185">Reference proteome</keyword>
<feature type="signal peptide" evidence="1">
    <location>
        <begin position="1"/>
        <end position="18"/>
    </location>
</feature>
<dbReference type="Pfam" id="PF05223">
    <property type="entry name" value="MecA_N"/>
    <property type="match status" value="1"/>
</dbReference>
<gene>
    <name evidence="4" type="primary">pbpB_1</name>
    <name evidence="4" type="ORF">Csp1_11630</name>
</gene>
<dbReference type="OrthoDB" id="5241017at2"/>
<evidence type="ECO:0000313" key="5">
    <source>
        <dbReference type="Proteomes" id="UP000247696"/>
    </source>
</evidence>
<accession>A0A2Z3YX13</accession>
<feature type="domain" description="Penicillin-binding protein transpeptidase" evidence="2">
    <location>
        <begin position="329"/>
        <end position="602"/>
    </location>
</feature>
<keyword evidence="1" id="KW-0732">Signal</keyword>
<dbReference type="InterPro" id="IPR032710">
    <property type="entry name" value="NTF2-like_dom_sf"/>
</dbReference>
<dbReference type="PANTHER" id="PTHR30627:SF24">
    <property type="entry name" value="PENICILLIN-BINDING PROTEIN 4B"/>
    <property type="match status" value="1"/>
</dbReference>
<dbReference type="KEGG" id="cpre:Csp1_11630"/>
<dbReference type="Proteomes" id="UP000247696">
    <property type="component" value="Chromosome"/>
</dbReference>
<dbReference type="GO" id="GO:0071555">
    <property type="term" value="P:cell wall organization"/>
    <property type="evidence" value="ECO:0007669"/>
    <property type="project" value="TreeGrafter"/>
</dbReference>
<dbReference type="EMBL" id="CP024988">
    <property type="protein sequence ID" value="AWT25963.1"/>
    <property type="molecule type" value="Genomic_DNA"/>
</dbReference>
<evidence type="ECO:0000313" key="4">
    <source>
        <dbReference type="EMBL" id="AWT25963.1"/>
    </source>
</evidence>
<dbReference type="SUPFAM" id="SSF56601">
    <property type="entry name" value="beta-lactamase/transpeptidase-like"/>
    <property type="match status" value="1"/>
</dbReference>
<dbReference type="SUPFAM" id="SSF54427">
    <property type="entry name" value="NTF2-like"/>
    <property type="match status" value="1"/>
</dbReference>
<feature type="chain" id="PRO_5039099900" evidence="1">
    <location>
        <begin position="19"/>
        <end position="614"/>
    </location>
</feature>
<reference evidence="5" key="1">
    <citation type="submission" date="2017-11" db="EMBL/GenBank/DDBJ databases">
        <title>Otitis media/interna in a cat caused by the recently described species Corynebacterium provencense.</title>
        <authorList>
            <person name="Kittl S."/>
            <person name="Brodard I."/>
            <person name="Rychener L."/>
            <person name="Jores J."/>
            <person name="Roosje P."/>
            <person name="Gobeli Brawand S."/>
        </authorList>
    </citation>
    <scope>NUCLEOTIDE SEQUENCE [LARGE SCALE GENOMIC DNA]</scope>
    <source>
        <strain evidence="5">17KM38</strain>
    </source>
</reference>
<dbReference type="Gene3D" id="3.40.710.10">
    <property type="entry name" value="DD-peptidase/beta-lactamase superfamily"/>
    <property type="match status" value="1"/>
</dbReference>
<dbReference type="InterPro" id="IPR001460">
    <property type="entry name" value="PCN-bd_Tpept"/>
</dbReference>
<dbReference type="InterPro" id="IPR050515">
    <property type="entry name" value="Beta-lactam/transpept"/>
</dbReference>
<dbReference type="RefSeq" id="WP_110481294.1">
    <property type="nucleotide sequence ID" value="NZ_CP024988.1"/>
</dbReference>
<organism evidence="4 5">
    <name type="scientific">Corynebacterium provencense</name>
    <dbReference type="NCBI Taxonomy" id="1737425"/>
    <lineage>
        <taxon>Bacteria</taxon>
        <taxon>Bacillati</taxon>
        <taxon>Actinomycetota</taxon>
        <taxon>Actinomycetes</taxon>
        <taxon>Mycobacteriales</taxon>
        <taxon>Corynebacteriaceae</taxon>
        <taxon>Corynebacterium</taxon>
    </lineage>
</organism>
<dbReference type="GO" id="GO:0046677">
    <property type="term" value="P:response to antibiotic"/>
    <property type="evidence" value="ECO:0007669"/>
    <property type="project" value="InterPro"/>
</dbReference>
<dbReference type="STRING" id="1737425.GCA_900049755_00121"/>
<dbReference type="GO" id="GO:0008658">
    <property type="term" value="F:penicillin binding"/>
    <property type="evidence" value="ECO:0007669"/>
    <property type="project" value="InterPro"/>
</dbReference>
<dbReference type="InterPro" id="IPR012338">
    <property type="entry name" value="Beta-lactam/transpept-like"/>
</dbReference>
<feature type="domain" description="NTF2-like N-terminal transpeptidase" evidence="3">
    <location>
        <begin position="29"/>
        <end position="137"/>
    </location>
</feature>
<dbReference type="GO" id="GO:0005886">
    <property type="term" value="C:plasma membrane"/>
    <property type="evidence" value="ECO:0007669"/>
    <property type="project" value="TreeGrafter"/>
</dbReference>
<sequence>MCHTLRTVSATVLAVAVAATVACTPRPDSPDDAVDDFLDALSHRDVDSAASDTDMKDSAAADIDATWTGLQAEGLASSLKSVTTDGDVATASYTLDWDLPGDRNFTYDATLTATKSGENWSVRWAPTVLHPDLGNGQHLELRRVEAKTADVVGSDGAVLLTPGVQWRLKVDTREVADLPGTMRRIAAALQVANSRDRSVPTVDPVAAEKDAGDVDGQYSVVVLDDRVVGQVRSILGDVEGVSFTDEPTMVRPDPGFAPDILSRVNSLVGDDLVGQDGWEVVKATSNGASVGSVDSAPATPAPAVKVSLSKEVQTAAQNAVDTRDGDQAMMVVIRPSTGEILAVAQTAEADKDGDLALSGQYPPGSTFKMITASAGVQDRGLSSDSMVGCPSTINLGGRTVTNYNSFSLGTTTLRNAFAQSCNTTFAEISTDLPVGRLKEIAEQFGLGRDYEIPGLTTVTGDVPEGEVMLDRTEAGYGQGLDLASPFGMALVAATAANGRTPVPTLLETETGKTLDGDGAAAQPGTPLDPAVLDNLRDMMRAVVTSGSGRAISGAGEVYAKTGEAEYNGGSHAWFAGYRGDLAFATLIVGGGGSEHSVAVTQQFFTELDATPEGR</sequence>
<dbReference type="InterPro" id="IPR007887">
    <property type="entry name" value="MecA_N"/>
</dbReference>